<dbReference type="InterPro" id="IPR024775">
    <property type="entry name" value="DinB-like"/>
</dbReference>
<evidence type="ECO:0000313" key="2">
    <source>
        <dbReference type="EMBL" id="MEF2964621.1"/>
    </source>
</evidence>
<keyword evidence="3" id="KW-1185">Reference proteome</keyword>
<accession>A0ABU7VN05</accession>
<dbReference type="SUPFAM" id="SSF109854">
    <property type="entry name" value="DinB/YfiT-like putative metalloenzymes"/>
    <property type="match status" value="1"/>
</dbReference>
<name>A0ABU7VN05_9BACL</name>
<organism evidence="2 3">
    <name type="scientific">Paenibacillus haidiansis</name>
    <dbReference type="NCBI Taxonomy" id="1574488"/>
    <lineage>
        <taxon>Bacteria</taxon>
        <taxon>Bacillati</taxon>
        <taxon>Bacillota</taxon>
        <taxon>Bacilli</taxon>
        <taxon>Bacillales</taxon>
        <taxon>Paenibacillaceae</taxon>
        <taxon>Paenibacillus</taxon>
    </lineage>
</organism>
<dbReference type="Proteomes" id="UP001306950">
    <property type="component" value="Unassembled WGS sequence"/>
</dbReference>
<gene>
    <name evidence="2" type="ORF">V3851_02160</name>
</gene>
<evidence type="ECO:0000313" key="3">
    <source>
        <dbReference type="Proteomes" id="UP001306950"/>
    </source>
</evidence>
<comment type="caution">
    <text evidence="2">The sequence shown here is derived from an EMBL/GenBank/DDBJ whole genome shotgun (WGS) entry which is preliminary data.</text>
</comment>
<proteinExistence type="predicted"/>
<dbReference type="Pfam" id="PF12867">
    <property type="entry name" value="DinB_2"/>
    <property type="match status" value="1"/>
</dbReference>
<sequence length="172" mass="19604">MLKRPEIGEIASHFQAYIQEVPDEDLEALLEKQVDEVIGLMGNLTEEQAAYRYAEGKWSLKQVLGHITDTERIFSYRLLCIARGDKTPLPGFEEGLYAVNSPADRMTLNELLQDFAAVRISTLSLFRQLQDEEWERVGTFSGNPGSAKVLAYLIAGHSIHHLRIIRERYLQN</sequence>
<protein>
    <submittedName>
        <fullName evidence="2">DinB family protein</fullName>
    </submittedName>
</protein>
<feature type="domain" description="DinB-like" evidence="1">
    <location>
        <begin position="30"/>
        <end position="165"/>
    </location>
</feature>
<evidence type="ECO:0000259" key="1">
    <source>
        <dbReference type="Pfam" id="PF12867"/>
    </source>
</evidence>
<dbReference type="Gene3D" id="1.20.120.450">
    <property type="entry name" value="dinb family like domain"/>
    <property type="match status" value="1"/>
</dbReference>
<reference evidence="2 3" key="1">
    <citation type="submission" date="2024-02" db="EMBL/GenBank/DDBJ databases">
        <title>A nitrogen-fixing paenibacillus bacterium.</title>
        <authorList>
            <person name="Zhang W.L."/>
            <person name="Chen S.F."/>
        </authorList>
    </citation>
    <scope>NUCLEOTIDE SEQUENCE [LARGE SCALE GENOMIC DNA]</scope>
    <source>
        <strain evidence="2 3">M1</strain>
    </source>
</reference>
<dbReference type="InterPro" id="IPR034660">
    <property type="entry name" value="DinB/YfiT-like"/>
</dbReference>
<dbReference type="RefSeq" id="WP_331844838.1">
    <property type="nucleotide sequence ID" value="NZ_JAZHPZ010000001.1"/>
</dbReference>
<dbReference type="EMBL" id="JAZHPZ010000001">
    <property type="protein sequence ID" value="MEF2964621.1"/>
    <property type="molecule type" value="Genomic_DNA"/>
</dbReference>